<evidence type="ECO:0000313" key="4">
    <source>
        <dbReference type="Proteomes" id="UP000229523"/>
    </source>
</evidence>
<dbReference type="Proteomes" id="UP000229523">
    <property type="component" value="Unassembled WGS sequence"/>
</dbReference>
<dbReference type="AlphaFoldDB" id="A0A2G5NS12"/>
<protein>
    <recommendedName>
        <fullName evidence="5">Phage capsid protein</fullName>
    </recommendedName>
</protein>
<keyword evidence="2" id="KW-1133">Transmembrane helix</keyword>
<dbReference type="EMBL" id="MJBI02000001">
    <property type="protein sequence ID" value="RAI82908.1"/>
    <property type="molecule type" value="Genomic_DNA"/>
</dbReference>
<keyword evidence="2" id="KW-0812">Transmembrane</keyword>
<dbReference type="RefSeq" id="WP_099577523.1">
    <property type="nucleotide sequence ID" value="NZ_MJBI02000001.1"/>
</dbReference>
<dbReference type="InterPro" id="IPR045946">
    <property type="entry name" value="DUF6366"/>
</dbReference>
<evidence type="ECO:0000256" key="1">
    <source>
        <dbReference type="SAM" id="MobiDB-lite"/>
    </source>
</evidence>
<feature type="transmembrane region" description="Helical" evidence="2">
    <location>
        <begin position="45"/>
        <end position="64"/>
    </location>
</feature>
<keyword evidence="2" id="KW-0472">Membrane</keyword>
<comment type="caution">
    <text evidence="3">The sequence shown here is derived from an EMBL/GenBank/DDBJ whole genome shotgun (WGS) entry which is preliminary data.</text>
</comment>
<evidence type="ECO:0000256" key="2">
    <source>
        <dbReference type="SAM" id="Phobius"/>
    </source>
</evidence>
<evidence type="ECO:0008006" key="5">
    <source>
        <dbReference type="Google" id="ProtNLM"/>
    </source>
</evidence>
<keyword evidence="4" id="KW-1185">Reference proteome</keyword>
<evidence type="ECO:0000313" key="3">
    <source>
        <dbReference type="EMBL" id="RAI82908.1"/>
    </source>
</evidence>
<gene>
    <name evidence="3" type="ORF">BFS35_004270</name>
</gene>
<feature type="compositionally biased region" description="Polar residues" evidence="1">
    <location>
        <begin position="21"/>
        <end position="32"/>
    </location>
</feature>
<organism evidence="3 4">
    <name type="scientific">Macrococcoides goetzii</name>
    <dbReference type="NCBI Taxonomy" id="1891097"/>
    <lineage>
        <taxon>Bacteria</taxon>
        <taxon>Bacillati</taxon>
        <taxon>Bacillota</taxon>
        <taxon>Bacilli</taxon>
        <taxon>Bacillales</taxon>
        <taxon>Staphylococcaceae</taxon>
        <taxon>Macrococcoides</taxon>
    </lineage>
</organism>
<dbReference type="Pfam" id="PF19893">
    <property type="entry name" value="DUF6366"/>
    <property type="match status" value="1"/>
</dbReference>
<feature type="compositionally biased region" description="Basic and acidic residues" evidence="1">
    <location>
        <begin position="1"/>
        <end position="19"/>
    </location>
</feature>
<feature type="region of interest" description="Disordered" evidence="1">
    <location>
        <begin position="1"/>
        <end position="32"/>
    </location>
</feature>
<accession>A0A2G5NS12</accession>
<proteinExistence type="predicted"/>
<sequence length="65" mass="7368">MSLSPEDQRDQLRRKEMERNSIGNLKDSSQNAYTGNFLSSMSNKALGIFILVLVIIAFIGWLIVH</sequence>
<name>A0A2G5NS12_9STAP</name>
<reference evidence="3 4" key="1">
    <citation type="journal article" date="2018" name="Front. Microbiol.">
        <title>Description and Comparative Genomics of Macrococcus caseolyticus subsp. hominis subsp. nov., Macrococcus goetzii sp. nov., Macrococcus epidermidis sp. nov., and Macrococcus bohemicus sp. nov., Novel Macrococci From Human Clinical Material With Virulence Potential and Suspected Uptake of Foreign DNA by Natural Transformation.</title>
        <authorList>
            <person name="Maslanova I."/>
            <person name="Wertheimer Z."/>
            <person name="Sedlacek I."/>
            <person name="Svec P."/>
            <person name="Indrakova A."/>
            <person name="Kovarovic V."/>
            <person name="Schumann P."/>
            <person name="Sproer C."/>
            <person name="Kralova S."/>
            <person name="Sedo O."/>
            <person name="Kristofova L."/>
            <person name="Vrbovska V."/>
            <person name="Fuzik T."/>
            <person name="Petras P."/>
            <person name="Zdrahal Z."/>
            <person name="Ruzickova V."/>
            <person name="Doskar J."/>
            <person name="Pantucek R."/>
        </authorList>
    </citation>
    <scope>NUCLEOTIDE SEQUENCE [LARGE SCALE GENOMIC DNA]</scope>
    <source>
        <strain evidence="3 4">CCM 4927</strain>
    </source>
</reference>